<dbReference type="Gene3D" id="3.40.140.10">
    <property type="entry name" value="Cytidine Deaminase, domain 2"/>
    <property type="match status" value="1"/>
</dbReference>
<sequence length="310" mass="34357">MQRLFDRCPTIPVDSSLSLARYCMTLKQTLLQAEQYMSAGDAERSALLHIRCVQVANRTLPAHPEYSLPQNEQWLKELRRITGKCLISLEHLKGQIEVSPKIDSMDVSVAKQSRVSQNRPLEIEEGVLQVLERMSSETTQSGAQSIGLLAGKLEEIGQDASKLRVAALVVPHQRGSKDNCEMLDEMNILGLQEAKGLFVLGWLVVNVDGSKEPSPTELRSHAGFQAMMPECVVGIVDPNEPTQCKFFGLTELGLSFILRYSDRIGETNMSSHIPDGYPGAGSPLYKEAQHVQKIQARETTPSFKVCKFCS</sequence>
<name>A0AAV8US41_9RHOD</name>
<dbReference type="Proteomes" id="UP001157974">
    <property type="component" value="Unassembled WGS sequence"/>
</dbReference>
<evidence type="ECO:0000313" key="2">
    <source>
        <dbReference type="EMBL" id="KAJ8905361.1"/>
    </source>
</evidence>
<accession>A0AAV8US41</accession>
<comment type="caution">
    <text evidence="2">The sequence shown here is derived from an EMBL/GenBank/DDBJ whole genome shotgun (WGS) entry which is preliminary data.</text>
</comment>
<dbReference type="PANTHER" id="PTHR12947">
    <property type="entry name" value="AMSH-LIKE PROTEASE"/>
    <property type="match status" value="1"/>
</dbReference>
<proteinExistence type="predicted"/>
<gene>
    <name evidence="2" type="ORF">NDN08_001868</name>
</gene>
<keyword evidence="3" id="KW-1185">Reference proteome</keyword>
<dbReference type="PROSITE" id="PS50249">
    <property type="entry name" value="MPN"/>
    <property type="match status" value="1"/>
</dbReference>
<dbReference type="GO" id="GO:0016020">
    <property type="term" value="C:membrane"/>
    <property type="evidence" value="ECO:0007669"/>
    <property type="project" value="TreeGrafter"/>
</dbReference>
<dbReference type="GO" id="GO:0070536">
    <property type="term" value="P:protein K63-linked deubiquitination"/>
    <property type="evidence" value="ECO:0007669"/>
    <property type="project" value="TreeGrafter"/>
</dbReference>
<evidence type="ECO:0000313" key="3">
    <source>
        <dbReference type="Proteomes" id="UP001157974"/>
    </source>
</evidence>
<organism evidence="2 3">
    <name type="scientific">Rhodosorus marinus</name>
    <dbReference type="NCBI Taxonomy" id="101924"/>
    <lineage>
        <taxon>Eukaryota</taxon>
        <taxon>Rhodophyta</taxon>
        <taxon>Stylonematophyceae</taxon>
        <taxon>Stylonematales</taxon>
        <taxon>Stylonemataceae</taxon>
        <taxon>Rhodosorus</taxon>
    </lineage>
</organism>
<feature type="domain" description="MPN" evidence="1">
    <location>
        <begin position="121"/>
        <end position="255"/>
    </location>
</feature>
<dbReference type="Gene3D" id="1.20.58.80">
    <property type="entry name" value="Phosphotransferase system, lactose/cellobiose-type IIA subunit"/>
    <property type="match status" value="1"/>
</dbReference>
<reference evidence="2 3" key="1">
    <citation type="journal article" date="2023" name="Nat. Commun.">
        <title>Origin of minicircular mitochondrial genomes in red algae.</title>
        <authorList>
            <person name="Lee Y."/>
            <person name="Cho C.H."/>
            <person name="Lee Y.M."/>
            <person name="Park S.I."/>
            <person name="Yang J.H."/>
            <person name="West J.A."/>
            <person name="Bhattacharya D."/>
            <person name="Yoon H.S."/>
        </authorList>
    </citation>
    <scope>NUCLEOTIDE SEQUENCE [LARGE SCALE GENOMIC DNA]</scope>
    <source>
        <strain evidence="2 3">CCMP1338</strain>
        <tissue evidence="2">Whole cell</tissue>
    </source>
</reference>
<dbReference type="AlphaFoldDB" id="A0AAV8US41"/>
<evidence type="ECO:0000259" key="1">
    <source>
        <dbReference type="PROSITE" id="PS50249"/>
    </source>
</evidence>
<dbReference type="EMBL" id="JAMWBK010000005">
    <property type="protein sequence ID" value="KAJ8905361.1"/>
    <property type="molecule type" value="Genomic_DNA"/>
</dbReference>
<protein>
    <recommendedName>
        <fullName evidence="1">MPN domain-containing protein</fullName>
    </recommendedName>
</protein>
<dbReference type="InterPro" id="IPR015063">
    <property type="entry name" value="USP8_dimer"/>
</dbReference>
<dbReference type="PANTHER" id="PTHR12947:SF13">
    <property type="entry name" value="FI19924P1"/>
    <property type="match status" value="1"/>
</dbReference>
<dbReference type="Pfam" id="PF08969">
    <property type="entry name" value="USP8_dimer"/>
    <property type="match status" value="1"/>
</dbReference>
<dbReference type="InterPro" id="IPR037518">
    <property type="entry name" value="MPN"/>
</dbReference>
<dbReference type="GO" id="GO:0005768">
    <property type="term" value="C:endosome"/>
    <property type="evidence" value="ECO:0007669"/>
    <property type="project" value="TreeGrafter"/>
</dbReference>